<name>A0A3B3RTV4_9TELE</name>
<accession>A0A3B3RTV4</accession>
<dbReference type="GO" id="GO:0016020">
    <property type="term" value="C:membrane"/>
    <property type="evidence" value="ECO:0007669"/>
    <property type="project" value="UniProtKB-SubCell"/>
</dbReference>
<evidence type="ECO:0000313" key="8">
    <source>
        <dbReference type="Proteomes" id="UP000261540"/>
    </source>
</evidence>
<feature type="compositionally biased region" description="Basic and acidic residues" evidence="5">
    <location>
        <begin position="1"/>
        <end position="16"/>
    </location>
</feature>
<sequence length="99" mass="10049">TLHCRSLESDNDEKHSASQPSLGAESKLGSDDSLAGCGESMEIQFNEDGSFIGQYGGVRDAPVTGGHDSSGATSPVNPGIAPPPRPGVPTSISALLRGN</sequence>
<evidence type="ECO:0000256" key="2">
    <source>
        <dbReference type="ARBA" id="ARBA00022692"/>
    </source>
</evidence>
<keyword evidence="4" id="KW-0472">Membrane</keyword>
<keyword evidence="2" id="KW-0812">Transmembrane</keyword>
<reference evidence="7" key="2">
    <citation type="submission" date="2025-09" db="UniProtKB">
        <authorList>
            <consortium name="Ensembl"/>
        </authorList>
    </citation>
    <scope>IDENTIFICATION</scope>
</reference>
<reference evidence="7" key="1">
    <citation type="submission" date="2025-08" db="UniProtKB">
        <authorList>
            <consortium name="Ensembl"/>
        </authorList>
    </citation>
    <scope>IDENTIFICATION</scope>
</reference>
<evidence type="ECO:0000256" key="1">
    <source>
        <dbReference type="ARBA" id="ARBA00004167"/>
    </source>
</evidence>
<dbReference type="GeneTree" id="ENSGT00940000175444"/>
<evidence type="ECO:0000256" key="3">
    <source>
        <dbReference type="ARBA" id="ARBA00022989"/>
    </source>
</evidence>
<dbReference type="Proteomes" id="UP000261540">
    <property type="component" value="Unplaced"/>
</dbReference>
<feature type="region of interest" description="Disordered" evidence="5">
    <location>
        <begin position="56"/>
        <end position="99"/>
    </location>
</feature>
<organism evidence="7 8">
    <name type="scientific">Paramormyrops kingsleyae</name>
    <dbReference type="NCBI Taxonomy" id="1676925"/>
    <lineage>
        <taxon>Eukaryota</taxon>
        <taxon>Metazoa</taxon>
        <taxon>Chordata</taxon>
        <taxon>Craniata</taxon>
        <taxon>Vertebrata</taxon>
        <taxon>Euteleostomi</taxon>
        <taxon>Actinopterygii</taxon>
        <taxon>Neopterygii</taxon>
        <taxon>Teleostei</taxon>
        <taxon>Osteoglossocephala</taxon>
        <taxon>Osteoglossomorpha</taxon>
        <taxon>Osteoglossiformes</taxon>
        <taxon>Mormyridae</taxon>
        <taxon>Paramormyrops</taxon>
    </lineage>
</organism>
<evidence type="ECO:0000313" key="7">
    <source>
        <dbReference type="Ensembl" id="ENSPKIP00000021275.1"/>
    </source>
</evidence>
<dbReference type="InterPro" id="IPR026966">
    <property type="entry name" value="Neurofascin/L1/NrCAM_C"/>
</dbReference>
<protein>
    <recommendedName>
        <fullName evidence="6">Neurofascin/L1/NrCAM C-terminal domain-containing protein</fullName>
    </recommendedName>
</protein>
<keyword evidence="3" id="KW-1133">Transmembrane helix</keyword>
<dbReference type="Pfam" id="PF13882">
    <property type="entry name" value="Bravo_FIGEY"/>
    <property type="match status" value="1"/>
</dbReference>
<dbReference type="AlphaFoldDB" id="A0A3B3RTV4"/>
<feature type="region of interest" description="Disordered" evidence="5">
    <location>
        <begin position="1"/>
        <end position="36"/>
    </location>
</feature>
<dbReference type="Ensembl" id="ENSPKIT00000001906.1">
    <property type="protein sequence ID" value="ENSPKIP00000021275.1"/>
    <property type="gene ID" value="ENSPKIG00000005746.1"/>
</dbReference>
<comment type="subcellular location">
    <subcellularLocation>
        <location evidence="1">Membrane</location>
        <topology evidence="1">Single-pass membrane protein</topology>
    </subcellularLocation>
</comment>
<feature type="domain" description="Neurofascin/L1/NrCAM C-terminal" evidence="6">
    <location>
        <begin position="9"/>
        <end position="58"/>
    </location>
</feature>
<evidence type="ECO:0000259" key="6">
    <source>
        <dbReference type="Pfam" id="PF13882"/>
    </source>
</evidence>
<proteinExistence type="predicted"/>
<evidence type="ECO:0000256" key="5">
    <source>
        <dbReference type="SAM" id="MobiDB-lite"/>
    </source>
</evidence>
<keyword evidence="8" id="KW-1185">Reference proteome</keyword>
<evidence type="ECO:0000256" key="4">
    <source>
        <dbReference type="ARBA" id="ARBA00023136"/>
    </source>
</evidence>
<dbReference type="STRING" id="1676925.ENSPKIP00000021275"/>